<comment type="subcellular location">
    <subcellularLocation>
        <location evidence="1">Cell membrane</location>
        <topology evidence="1">Multi-pass membrane protein</topology>
    </subcellularLocation>
</comment>
<evidence type="ECO:0000313" key="8">
    <source>
        <dbReference type="EMBL" id="MCA9374911.1"/>
    </source>
</evidence>
<gene>
    <name evidence="8" type="ORF">KC622_01115</name>
</gene>
<keyword evidence="4 6" id="KW-1133">Transmembrane helix</keyword>
<dbReference type="InterPro" id="IPR051311">
    <property type="entry name" value="DedA_domain"/>
</dbReference>
<keyword evidence="2" id="KW-1003">Cell membrane</keyword>
<accession>A0A955KWG1</accession>
<keyword evidence="5 6" id="KW-0472">Membrane</keyword>
<evidence type="ECO:0000256" key="3">
    <source>
        <dbReference type="ARBA" id="ARBA00022692"/>
    </source>
</evidence>
<evidence type="ECO:0000313" key="9">
    <source>
        <dbReference type="Proteomes" id="UP000748332"/>
    </source>
</evidence>
<feature type="transmembrane region" description="Helical" evidence="6">
    <location>
        <begin position="143"/>
        <end position="163"/>
    </location>
</feature>
<reference evidence="8" key="2">
    <citation type="journal article" date="2021" name="Microbiome">
        <title>Successional dynamics and alternative stable states in a saline activated sludge microbial community over 9 years.</title>
        <authorList>
            <person name="Wang Y."/>
            <person name="Ye J."/>
            <person name="Ju F."/>
            <person name="Liu L."/>
            <person name="Boyd J.A."/>
            <person name="Deng Y."/>
            <person name="Parks D.H."/>
            <person name="Jiang X."/>
            <person name="Yin X."/>
            <person name="Woodcroft B.J."/>
            <person name="Tyson G.W."/>
            <person name="Hugenholtz P."/>
            <person name="Polz M.F."/>
            <person name="Zhang T."/>
        </authorList>
    </citation>
    <scope>NUCLEOTIDE SEQUENCE</scope>
    <source>
        <strain evidence="8">HKST-UBA16</strain>
    </source>
</reference>
<evidence type="ECO:0000256" key="1">
    <source>
        <dbReference type="ARBA" id="ARBA00004651"/>
    </source>
</evidence>
<dbReference type="AlphaFoldDB" id="A0A955KWG1"/>
<evidence type="ECO:0000256" key="2">
    <source>
        <dbReference type="ARBA" id="ARBA00022475"/>
    </source>
</evidence>
<proteinExistence type="predicted"/>
<dbReference type="EMBL" id="JAGQLM010000044">
    <property type="protein sequence ID" value="MCA9374911.1"/>
    <property type="molecule type" value="Genomic_DNA"/>
</dbReference>
<organism evidence="8 9">
    <name type="scientific">Candidatus Dojkabacteria bacterium</name>
    <dbReference type="NCBI Taxonomy" id="2099670"/>
    <lineage>
        <taxon>Bacteria</taxon>
        <taxon>Candidatus Dojkabacteria</taxon>
    </lineage>
</organism>
<protein>
    <submittedName>
        <fullName evidence="8">DedA family protein</fullName>
    </submittedName>
</protein>
<reference evidence="8" key="1">
    <citation type="submission" date="2020-04" db="EMBL/GenBank/DDBJ databases">
        <authorList>
            <person name="Zhang T."/>
        </authorList>
    </citation>
    <scope>NUCLEOTIDE SEQUENCE</scope>
    <source>
        <strain evidence="8">HKST-UBA16</strain>
    </source>
</reference>
<feature type="transmembrane region" description="Helical" evidence="6">
    <location>
        <begin position="175"/>
        <end position="196"/>
    </location>
</feature>
<evidence type="ECO:0000259" key="7">
    <source>
        <dbReference type="Pfam" id="PF09335"/>
    </source>
</evidence>
<evidence type="ECO:0000256" key="5">
    <source>
        <dbReference type="ARBA" id="ARBA00023136"/>
    </source>
</evidence>
<sequence>MQHLLLSVASWIESLISSLGYWGIFIGMVIESASIPLPSEIIMGFAGYLVFKGEMTVLLAGLVGALGNITGSTIMYTLGIKGGRPLLDKYGRYIRIKKDEIEKSDKWFQKWGDETVFISQLLPGIRTFISFPAGILRINFVKFITYTFLGALIWCTALAFFAFKLGENWEKLSEVIHKVQYGLAGVVLVGVAWFLYTRINKRKARSN</sequence>
<dbReference type="PANTHER" id="PTHR42709:SF6">
    <property type="entry name" value="UNDECAPRENYL PHOSPHATE TRANSPORTER A"/>
    <property type="match status" value="1"/>
</dbReference>
<keyword evidence="3 6" id="KW-0812">Transmembrane</keyword>
<dbReference type="InterPro" id="IPR032816">
    <property type="entry name" value="VTT_dom"/>
</dbReference>
<feature type="domain" description="VTT" evidence="7">
    <location>
        <begin position="37"/>
        <end position="161"/>
    </location>
</feature>
<dbReference type="GO" id="GO:0005886">
    <property type="term" value="C:plasma membrane"/>
    <property type="evidence" value="ECO:0007669"/>
    <property type="project" value="UniProtKB-SubCell"/>
</dbReference>
<dbReference type="Proteomes" id="UP000748332">
    <property type="component" value="Unassembled WGS sequence"/>
</dbReference>
<feature type="transmembrane region" description="Helical" evidence="6">
    <location>
        <begin position="57"/>
        <end position="78"/>
    </location>
</feature>
<name>A0A955KWG1_9BACT</name>
<comment type="caution">
    <text evidence="8">The sequence shown here is derived from an EMBL/GenBank/DDBJ whole genome shotgun (WGS) entry which is preliminary data.</text>
</comment>
<dbReference type="Pfam" id="PF09335">
    <property type="entry name" value="VTT_dom"/>
    <property type="match status" value="1"/>
</dbReference>
<feature type="transmembrane region" description="Helical" evidence="6">
    <location>
        <begin position="20"/>
        <end position="50"/>
    </location>
</feature>
<evidence type="ECO:0000256" key="4">
    <source>
        <dbReference type="ARBA" id="ARBA00022989"/>
    </source>
</evidence>
<evidence type="ECO:0000256" key="6">
    <source>
        <dbReference type="SAM" id="Phobius"/>
    </source>
</evidence>
<feature type="transmembrane region" description="Helical" evidence="6">
    <location>
        <begin position="117"/>
        <end position="136"/>
    </location>
</feature>
<dbReference type="PANTHER" id="PTHR42709">
    <property type="entry name" value="ALKALINE PHOSPHATASE LIKE PROTEIN"/>
    <property type="match status" value="1"/>
</dbReference>